<feature type="transmembrane region" description="Helical" evidence="1">
    <location>
        <begin position="66"/>
        <end position="90"/>
    </location>
</feature>
<evidence type="ECO:0008006" key="4">
    <source>
        <dbReference type="Google" id="ProtNLM"/>
    </source>
</evidence>
<keyword evidence="1" id="KW-1133">Transmembrane helix</keyword>
<proteinExistence type="predicted"/>
<evidence type="ECO:0000256" key="1">
    <source>
        <dbReference type="SAM" id="Phobius"/>
    </source>
</evidence>
<dbReference type="NCBIfam" id="NF038083">
    <property type="entry name" value="CU044_5270_fam"/>
    <property type="match status" value="1"/>
</dbReference>
<evidence type="ECO:0000313" key="2">
    <source>
        <dbReference type="EMBL" id="MBG6065367.1"/>
    </source>
</evidence>
<keyword evidence="3" id="KW-1185">Reference proteome</keyword>
<name>A0ABS0JE85_9ACTN</name>
<evidence type="ECO:0000313" key="3">
    <source>
        <dbReference type="Proteomes" id="UP000614915"/>
    </source>
</evidence>
<keyword evidence="1" id="KW-0472">Membrane</keyword>
<protein>
    <recommendedName>
        <fullName evidence="4">CU044_5270 family protein</fullName>
    </recommendedName>
</protein>
<dbReference type="EMBL" id="JADOTX010000001">
    <property type="protein sequence ID" value="MBG6065367.1"/>
    <property type="molecule type" value="Genomic_DNA"/>
</dbReference>
<organism evidence="2 3">
    <name type="scientific">Micromonospora ureilytica</name>
    <dbReference type="NCBI Taxonomy" id="709868"/>
    <lineage>
        <taxon>Bacteria</taxon>
        <taxon>Bacillati</taxon>
        <taxon>Actinomycetota</taxon>
        <taxon>Actinomycetes</taxon>
        <taxon>Micromonosporales</taxon>
        <taxon>Micromonosporaceae</taxon>
        <taxon>Micromonospora</taxon>
    </lineage>
</organism>
<gene>
    <name evidence="2" type="ORF">IW248_001654</name>
</gene>
<dbReference type="InterPro" id="IPR047789">
    <property type="entry name" value="CU044_5270-like"/>
</dbReference>
<dbReference type="Proteomes" id="UP000614915">
    <property type="component" value="Unassembled WGS sequence"/>
</dbReference>
<reference evidence="2 3" key="1">
    <citation type="submission" date="2020-11" db="EMBL/GenBank/DDBJ databases">
        <title>Sequencing the genomes of 1000 actinobacteria strains.</title>
        <authorList>
            <person name="Klenk H.-P."/>
        </authorList>
    </citation>
    <scope>NUCLEOTIDE SEQUENCE [LARGE SCALE GENOMIC DNA]</scope>
    <source>
        <strain evidence="2 3">DSM 101692</strain>
    </source>
</reference>
<comment type="caution">
    <text evidence="2">The sequence shown here is derived from an EMBL/GenBank/DDBJ whole genome shotgun (WGS) entry which is preliminary data.</text>
</comment>
<accession>A0ABS0JE85</accession>
<keyword evidence="1" id="KW-0812">Transmembrane</keyword>
<sequence>MIRDVLGKAPAPSAEAMARARAALLVQARAESAAIRTGAVASPWRRRGAAVRTRPAGRRHRRGARWWHWSLAGLGVSAAVATALIVPAILTPATVSGGPDRGGVDSIPATVPIGDGDDAGTVLRLVAANARLDPAVEIRPGQFIYRVVAEGSLSVIGDVEGPGPVARVWVVRRHEMWYTVEGLRSARLRITEGVSRTPLTPADAEVARELGYDLTAPPKVEEYGPAPDYQPPADCASCPAVRDPGEVYRPTPAYLASLPTDPARLLDTLREAVGSQNKHSADQQVFTTVLDLLREAVPIMSPEVRAALYRAVALIPGVERVDGPVDLAGRQGVAIGRDGESTEDETRREELVFDTAGRELLGFRTVQIRKARGVPAGTVTADAVPTYAIVDRVGEVR</sequence>